<comment type="caution">
    <text evidence="2">The sequence shown here is derived from an EMBL/GenBank/DDBJ whole genome shotgun (WGS) entry which is preliminary data.</text>
</comment>
<sequence length="502" mass="56206">MLLKGECTAAVRLVYDLPSLRLVLGLSRERNCIEGRAGRLEAVVQLDIVSADVEESLLGEALASILLLKPVCIEGDKNVYDELLARYVARLFREEVSRLKRLFHKSYERLQVADIYPVVARMARLQRIYPWLRTVYGNALRRGDYYTWLRGVVQDVALHELGASGVWLPAKLVDSGPGQKLRLVQQLGGAPKVAQLLGNIASQVSLSLLQAIPQTLLIESISRKPHPLTRDPLLLVRLDAARIATKLIRFEDQLYAITGVKRLLRSVKLSRKGIIRSVRTVEAGGFRPAVVKRYIDITAVKWLAASIASLPLPRPRLRALARLNAEYYYNRLLEERGFNVPQPLLIDPRRRQAAYSYIEGVDLVAILQRESLPEPYREAGRLLARLHSSGVALWDANPSNFVYDGKRLYVVDLEQAREINGIQDAAWDVAVACYYSLLYAPHNGPERARMIASGYLEAGGNREVLLEAAKHKYMVPFLAAVPPNVLEKTRRVILAAASSGEN</sequence>
<dbReference type="Proteomes" id="UP000600071">
    <property type="component" value="Unassembled WGS sequence"/>
</dbReference>
<protein>
    <recommendedName>
        <fullName evidence="1">Aminoglycoside phosphotransferase domain-containing protein</fullName>
    </recommendedName>
</protein>
<dbReference type="Pfam" id="PF01636">
    <property type="entry name" value="APH"/>
    <property type="match status" value="1"/>
</dbReference>
<gene>
    <name evidence="2" type="ORF">EYH50_00505</name>
</gene>
<dbReference type="Gene3D" id="1.10.510.10">
    <property type="entry name" value="Transferase(Phosphotransferase) domain 1"/>
    <property type="match status" value="1"/>
</dbReference>
<proteinExistence type="predicted"/>
<dbReference type="InterPro" id="IPR011009">
    <property type="entry name" value="Kinase-like_dom_sf"/>
</dbReference>
<dbReference type="SUPFAM" id="SSF56112">
    <property type="entry name" value="Protein kinase-like (PK-like)"/>
    <property type="match status" value="1"/>
</dbReference>
<evidence type="ECO:0000313" key="2">
    <source>
        <dbReference type="EMBL" id="HIQ23515.1"/>
    </source>
</evidence>
<accession>A0A832ZSH7</accession>
<name>A0A832ZSH7_9CREN</name>
<evidence type="ECO:0000259" key="1">
    <source>
        <dbReference type="Pfam" id="PF01636"/>
    </source>
</evidence>
<organism evidence="2 3">
    <name type="scientific">Pyrodictium delaneyi</name>
    <dbReference type="NCBI Taxonomy" id="1273541"/>
    <lineage>
        <taxon>Archaea</taxon>
        <taxon>Thermoproteota</taxon>
        <taxon>Thermoprotei</taxon>
        <taxon>Desulfurococcales</taxon>
        <taxon>Pyrodictiaceae</taxon>
        <taxon>Pyrodictium</taxon>
    </lineage>
</organism>
<feature type="domain" description="Aminoglycoside phosphotransferase" evidence="1">
    <location>
        <begin position="274"/>
        <end position="389"/>
    </location>
</feature>
<evidence type="ECO:0000313" key="3">
    <source>
        <dbReference type="Proteomes" id="UP000600071"/>
    </source>
</evidence>
<reference evidence="2" key="1">
    <citation type="journal article" date="2020" name="ISME J.">
        <title>Gammaproteobacteria mediating utilization of methyl-, sulfur- and petroleum organic compounds in deep ocean hydrothermal plumes.</title>
        <authorList>
            <person name="Zhou Z."/>
            <person name="Liu Y."/>
            <person name="Pan J."/>
            <person name="Cron B.R."/>
            <person name="Toner B.M."/>
            <person name="Anantharaman K."/>
            <person name="Breier J.A."/>
            <person name="Dick G.J."/>
            <person name="Li M."/>
        </authorList>
    </citation>
    <scope>NUCLEOTIDE SEQUENCE</scope>
    <source>
        <strain evidence="2">SZUA-1523</strain>
    </source>
</reference>
<dbReference type="EMBL" id="DQVR01000014">
    <property type="protein sequence ID" value="HIQ23515.1"/>
    <property type="molecule type" value="Genomic_DNA"/>
</dbReference>
<dbReference type="InterPro" id="IPR002575">
    <property type="entry name" value="Aminoglycoside_PTrfase"/>
</dbReference>
<dbReference type="AlphaFoldDB" id="A0A832ZSH7"/>